<dbReference type="FunFam" id="2.60.40.1730:FF:000005">
    <property type="entry name" value="Aminopeptidase N"/>
    <property type="match status" value="1"/>
</dbReference>
<dbReference type="EMBL" id="RBWY01000004">
    <property type="protein sequence ID" value="RKS84706.1"/>
    <property type="molecule type" value="Genomic_DNA"/>
</dbReference>
<dbReference type="OrthoDB" id="100605at2"/>
<dbReference type="NCBIfam" id="TIGR02414">
    <property type="entry name" value="pepN_proteo"/>
    <property type="match status" value="1"/>
</dbReference>
<dbReference type="InterPro" id="IPR024601">
    <property type="entry name" value="Peptidase_M1_pepN_C"/>
</dbReference>
<evidence type="ECO:0000256" key="8">
    <source>
        <dbReference type="ARBA" id="ARBA00022723"/>
    </source>
</evidence>
<feature type="domain" description="Peptidase M1 alanyl aminopeptidase C-terminal" evidence="16">
    <location>
        <begin position="549"/>
        <end position="872"/>
    </location>
</feature>
<sequence length="873" mass="99762">MNSNQPVTKYRLDYTKPDFMITDIDLDFELSPEITTVTARSQVIQHNATATTLVLDGEDLKLLAININDIPWQDYQLTGRGIEIYHVPSEFTLTIVNEIAPINNTALEGLYLSGDALCTQCEAEGFRHITYYLDRPDVLARFSTRITANKIQFPYLLSNGNRIAQGEFDDGRHWVQWQDPFPKPCYLFALVAGDFDVLRDQFITASQRKVALEIYVDKGNLARSEWAMTSLKNAMRWDETRFGLEYDLDIFMIVAVDFFNMGAMENKGLNVFNSKYVLAKPQTATDDDYLGIEGVIGHEYFHNWTGNRVTCRDWFQLSLKEGLTVFRDQEFSADRGSRAVKRIDDVKILRSVQFAEDASPMAHPIRPEQVIEMNNFYTVTVYEKGAEVIRMMHTLLGEDKFQAGMRLYFERHDGSAATCDDFVQAMQDASAIDLTHFKLWYSQSGTPELTITDQYDANRQQYTLTVKQQTSATTDQQEKKPLHIPLDIELYAANGQIIPLQYNGHKIDNVLNLHQAQEMFVFDCVSEKPVIALLRDFSAPVKLHYDYQDSELIFLMQHATNAFNRYDAAQMLLTKYIVKNVSNYQHKITLSLPESVIDAFRAVLLSSSLDAALIAQILTLPSENEIANQFKVVNPDAIHAIRQFLLTTFANEMFDELYAVYMNNKTADYRVEYGDMAKRALKNSCLYLLAFADDKTTVSALVKQQYQQANNMTDSLAALNAAVKALLVCKDELLSDFDQRWHQDGLVMDKWFMLQATSPQHDALSNVRTLLNHRSFTLNNPNRIRSLIGAFVNNNPVAFHALDGSGYDFLVEVLTELNHKNPQVASRLIDPLIRLQRYDEKRANLMHQALEKLLKLDNLSRDLFEKITKALNA</sequence>
<evidence type="ECO:0000259" key="17">
    <source>
        <dbReference type="Pfam" id="PF17900"/>
    </source>
</evidence>
<comment type="catalytic activity">
    <reaction evidence="1">
        <text>Release of an N-terminal amino acid, Xaa-|-Yaa- from a peptide, amide or arylamide. Xaa is preferably Ala, but may be most amino acids including Pro (slow action). When a terminal hydrophobic residue is followed by a prolyl residue, the two may be released as an intact Xaa-Pro dipeptide.</text>
        <dbReference type="EC" id="3.4.11.2"/>
    </reaction>
</comment>
<keyword evidence="19" id="KW-1185">Reference proteome</keyword>
<evidence type="ECO:0000256" key="7">
    <source>
        <dbReference type="ARBA" id="ARBA00022670"/>
    </source>
</evidence>
<dbReference type="Pfam" id="PF01433">
    <property type="entry name" value="Peptidase_M1"/>
    <property type="match status" value="1"/>
</dbReference>
<dbReference type="Gene3D" id="3.30.2010.30">
    <property type="match status" value="1"/>
</dbReference>
<evidence type="ECO:0000259" key="16">
    <source>
        <dbReference type="Pfam" id="PF17432"/>
    </source>
</evidence>
<comment type="cofactor">
    <cofactor evidence="2">
        <name>Zn(2+)</name>
        <dbReference type="ChEBI" id="CHEBI:29105"/>
    </cofactor>
</comment>
<dbReference type="Gene3D" id="2.60.40.1730">
    <property type="entry name" value="tricorn interacting facor f3 domain"/>
    <property type="match status" value="1"/>
</dbReference>
<dbReference type="SUPFAM" id="SSF55486">
    <property type="entry name" value="Metalloproteases ('zincins'), catalytic domain"/>
    <property type="match status" value="1"/>
</dbReference>
<keyword evidence="7" id="KW-0645">Protease</keyword>
<dbReference type="Pfam" id="PF17432">
    <property type="entry name" value="DUF3458_C"/>
    <property type="match status" value="1"/>
</dbReference>
<dbReference type="EC" id="3.4.11.2" evidence="4 13"/>
<dbReference type="InterPro" id="IPR027268">
    <property type="entry name" value="Peptidase_M4/M1_CTD_sf"/>
</dbReference>
<evidence type="ECO:0000256" key="9">
    <source>
        <dbReference type="ARBA" id="ARBA00022801"/>
    </source>
</evidence>
<evidence type="ECO:0000259" key="14">
    <source>
        <dbReference type="Pfam" id="PF01433"/>
    </source>
</evidence>
<feature type="domain" description="Peptidase M1 alanyl aminopeptidase Ig-like fold" evidence="15">
    <location>
        <begin position="445"/>
        <end position="546"/>
    </location>
</feature>
<comment type="function">
    <text evidence="12">Aminopeptidase N is involved in the degradation of intracellular peptides generated by protein breakdown during normal growth as well as in response to nutrient starvation.</text>
</comment>
<dbReference type="InterPro" id="IPR014782">
    <property type="entry name" value="Peptidase_M1_dom"/>
</dbReference>
<evidence type="ECO:0000313" key="19">
    <source>
        <dbReference type="Proteomes" id="UP000278542"/>
    </source>
</evidence>
<evidence type="ECO:0000256" key="10">
    <source>
        <dbReference type="ARBA" id="ARBA00022833"/>
    </source>
</evidence>
<dbReference type="FunFam" id="1.10.390.10:FF:000002">
    <property type="entry name" value="Aminopeptidase N"/>
    <property type="match status" value="1"/>
</dbReference>
<dbReference type="AlphaFoldDB" id="A0A495RBQ2"/>
<dbReference type="GO" id="GO:0008270">
    <property type="term" value="F:zinc ion binding"/>
    <property type="evidence" value="ECO:0007669"/>
    <property type="project" value="InterPro"/>
</dbReference>
<dbReference type="CDD" id="cd09600">
    <property type="entry name" value="M1_APN"/>
    <property type="match status" value="1"/>
</dbReference>
<dbReference type="FunFam" id="2.60.40.1840:FF:000001">
    <property type="entry name" value="Aminopeptidase N"/>
    <property type="match status" value="1"/>
</dbReference>
<dbReference type="SUPFAM" id="SSF63737">
    <property type="entry name" value="Leukotriene A4 hydrolase N-terminal domain"/>
    <property type="match status" value="1"/>
</dbReference>
<evidence type="ECO:0000259" key="15">
    <source>
        <dbReference type="Pfam" id="PF11940"/>
    </source>
</evidence>
<dbReference type="InterPro" id="IPR001930">
    <property type="entry name" value="Peptidase_M1"/>
</dbReference>
<evidence type="ECO:0000256" key="5">
    <source>
        <dbReference type="ARBA" id="ARBA00015611"/>
    </source>
</evidence>
<dbReference type="Proteomes" id="UP000278542">
    <property type="component" value="Unassembled WGS sequence"/>
</dbReference>
<dbReference type="GO" id="GO:0008237">
    <property type="term" value="F:metallopeptidase activity"/>
    <property type="evidence" value="ECO:0007669"/>
    <property type="project" value="UniProtKB-UniRule"/>
</dbReference>
<dbReference type="Gene3D" id="1.10.390.10">
    <property type="entry name" value="Neutral Protease Domain 2"/>
    <property type="match status" value="1"/>
</dbReference>
<evidence type="ECO:0000313" key="18">
    <source>
        <dbReference type="EMBL" id="RKS84706.1"/>
    </source>
</evidence>
<evidence type="ECO:0000256" key="6">
    <source>
        <dbReference type="ARBA" id="ARBA00022438"/>
    </source>
</evidence>
<evidence type="ECO:0000256" key="11">
    <source>
        <dbReference type="ARBA" id="ARBA00023049"/>
    </source>
</evidence>
<dbReference type="Pfam" id="PF17900">
    <property type="entry name" value="Peptidase_M1_N"/>
    <property type="match status" value="1"/>
</dbReference>
<dbReference type="Pfam" id="PF11940">
    <property type="entry name" value="DUF3458"/>
    <property type="match status" value="1"/>
</dbReference>
<evidence type="ECO:0000256" key="1">
    <source>
        <dbReference type="ARBA" id="ARBA00000098"/>
    </source>
</evidence>
<keyword evidence="8" id="KW-0479">Metal-binding</keyword>
<evidence type="ECO:0000256" key="4">
    <source>
        <dbReference type="ARBA" id="ARBA00012564"/>
    </source>
</evidence>
<organism evidence="18 19">
    <name type="scientific">Orbus hercynius</name>
    <dbReference type="NCBI Taxonomy" id="593135"/>
    <lineage>
        <taxon>Bacteria</taxon>
        <taxon>Pseudomonadati</taxon>
        <taxon>Pseudomonadota</taxon>
        <taxon>Gammaproteobacteria</taxon>
        <taxon>Orbales</taxon>
        <taxon>Orbaceae</taxon>
        <taxon>Orbus</taxon>
    </lineage>
</organism>
<name>A0A495RBQ2_9GAMM</name>
<dbReference type="InterPro" id="IPR012779">
    <property type="entry name" value="Peptidase_M1_pepN"/>
</dbReference>
<dbReference type="InterPro" id="IPR042097">
    <property type="entry name" value="Aminopeptidase_N-like_N_sf"/>
</dbReference>
<evidence type="ECO:0000256" key="3">
    <source>
        <dbReference type="ARBA" id="ARBA00010136"/>
    </source>
</evidence>
<dbReference type="PANTHER" id="PTHR46322:SF1">
    <property type="entry name" value="PUROMYCIN-SENSITIVE AMINOPEPTIDASE"/>
    <property type="match status" value="1"/>
</dbReference>
<dbReference type="InterPro" id="IPR038438">
    <property type="entry name" value="PepN_Ig-like_sf"/>
</dbReference>
<protein>
    <recommendedName>
        <fullName evidence="5 13">Aminopeptidase N</fullName>
        <ecNumber evidence="4 13">3.4.11.2</ecNumber>
    </recommendedName>
</protein>
<dbReference type="InterPro" id="IPR045357">
    <property type="entry name" value="Aminopeptidase_N-like_N"/>
</dbReference>
<proteinExistence type="inferred from homology"/>
<gene>
    <name evidence="18" type="ORF">DES39_1920</name>
</gene>
<dbReference type="RefSeq" id="WP_121145557.1">
    <property type="nucleotide sequence ID" value="NZ_RBWY01000004.1"/>
</dbReference>
<keyword evidence="10" id="KW-0862">Zinc</keyword>
<comment type="similarity">
    <text evidence="3">Belongs to the peptidase M1 family.</text>
</comment>
<reference evidence="18 19" key="1">
    <citation type="submission" date="2018-10" db="EMBL/GenBank/DDBJ databases">
        <title>Genomic Encyclopedia of Type Strains, Phase IV (KMG-IV): sequencing the most valuable type-strain genomes for metagenomic binning, comparative biology and taxonomic classification.</title>
        <authorList>
            <person name="Goeker M."/>
        </authorList>
    </citation>
    <scope>NUCLEOTIDE SEQUENCE [LARGE SCALE GENOMIC DNA]</scope>
    <source>
        <strain evidence="18 19">DSM 22228</strain>
    </source>
</reference>
<dbReference type="Gene3D" id="1.25.50.10">
    <property type="entry name" value="Peptidase M1, alanyl aminopeptidase, C-terminal domain"/>
    <property type="match status" value="1"/>
</dbReference>
<dbReference type="InterPro" id="IPR037144">
    <property type="entry name" value="Peptidase_M1_pepN_C_sf"/>
</dbReference>
<dbReference type="Gene3D" id="2.60.40.1840">
    <property type="match status" value="1"/>
</dbReference>
<dbReference type="InterPro" id="IPR035414">
    <property type="entry name" value="Peptidase_M1_pepN_Ig-like"/>
</dbReference>
<evidence type="ECO:0000256" key="2">
    <source>
        <dbReference type="ARBA" id="ARBA00001947"/>
    </source>
</evidence>
<accession>A0A495RBQ2</accession>
<keyword evidence="6 18" id="KW-0031">Aminopeptidase</keyword>
<keyword evidence="9" id="KW-0378">Hydrolase</keyword>
<dbReference type="GO" id="GO:0006508">
    <property type="term" value="P:proteolysis"/>
    <property type="evidence" value="ECO:0007669"/>
    <property type="project" value="UniProtKB-UniRule"/>
</dbReference>
<comment type="caution">
    <text evidence="18">The sequence shown here is derived from an EMBL/GenBank/DDBJ whole genome shotgun (WGS) entry which is preliminary data.</text>
</comment>
<feature type="domain" description="Aminopeptidase N-like N-terminal" evidence="17">
    <location>
        <begin position="88"/>
        <end position="187"/>
    </location>
</feature>
<dbReference type="PRINTS" id="PR00756">
    <property type="entry name" value="ALADIPTASE"/>
</dbReference>
<dbReference type="GO" id="GO:0016285">
    <property type="term" value="F:alanyl aminopeptidase activity"/>
    <property type="evidence" value="ECO:0007669"/>
    <property type="project" value="UniProtKB-EC"/>
</dbReference>
<evidence type="ECO:0000256" key="12">
    <source>
        <dbReference type="ARBA" id="ARBA00059739"/>
    </source>
</evidence>
<evidence type="ECO:0000256" key="13">
    <source>
        <dbReference type="NCBIfam" id="TIGR02414"/>
    </source>
</evidence>
<dbReference type="FunFam" id="3.30.2010.30:FF:000002">
    <property type="entry name" value="Putative aminopeptidase N"/>
    <property type="match status" value="1"/>
</dbReference>
<feature type="domain" description="Peptidase M1 membrane alanine aminopeptidase" evidence="14">
    <location>
        <begin position="226"/>
        <end position="437"/>
    </location>
</feature>
<keyword evidence="11" id="KW-0482">Metalloprotease</keyword>
<dbReference type="PANTHER" id="PTHR46322">
    <property type="entry name" value="PUROMYCIN-SENSITIVE AMINOPEPTIDASE"/>
    <property type="match status" value="1"/>
</dbReference>